<dbReference type="InterPro" id="IPR014001">
    <property type="entry name" value="Helicase_ATP-bd"/>
</dbReference>
<keyword evidence="3" id="KW-1185">Reference proteome</keyword>
<organism evidence="2 3">
    <name type="scientific">Microbacterium bandirmense</name>
    <dbReference type="NCBI Taxonomy" id="3122050"/>
    <lineage>
        <taxon>Bacteria</taxon>
        <taxon>Bacillati</taxon>
        <taxon>Actinomycetota</taxon>
        <taxon>Actinomycetes</taxon>
        <taxon>Micrococcales</taxon>
        <taxon>Microbacteriaceae</taxon>
        <taxon>Microbacterium</taxon>
    </lineage>
</organism>
<dbReference type="Pfam" id="PF00271">
    <property type="entry name" value="Helicase_C"/>
    <property type="match status" value="1"/>
</dbReference>
<dbReference type="InterPro" id="IPR027417">
    <property type="entry name" value="P-loop_NTPase"/>
</dbReference>
<comment type="caution">
    <text evidence="2">The sequence shown here is derived from an EMBL/GenBank/DDBJ whole genome shotgun (WGS) entry which is preliminary data.</text>
</comment>
<keyword evidence="2" id="KW-0347">Helicase</keyword>
<dbReference type="Gene3D" id="3.40.50.300">
    <property type="entry name" value="P-loop containing nucleotide triphosphate hydrolases"/>
    <property type="match status" value="2"/>
</dbReference>
<evidence type="ECO:0000313" key="2">
    <source>
        <dbReference type="EMBL" id="MEJ1089049.1"/>
    </source>
</evidence>
<dbReference type="EMBL" id="JBBDGM010000010">
    <property type="protein sequence ID" value="MEJ1089049.1"/>
    <property type="molecule type" value="Genomic_DNA"/>
</dbReference>
<dbReference type="SUPFAM" id="SSF52540">
    <property type="entry name" value="P-loop containing nucleoside triphosphate hydrolases"/>
    <property type="match status" value="2"/>
</dbReference>
<reference evidence="2 3" key="1">
    <citation type="submission" date="2024-02" db="EMBL/GenBank/DDBJ databases">
        <authorList>
            <person name="Saticioglu I.B."/>
        </authorList>
    </citation>
    <scope>NUCLEOTIDE SEQUENCE [LARGE SCALE GENOMIC DNA]</scope>
    <source>
        <strain evidence="2 3">Mu-80</strain>
    </source>
</reference>
<proteinExistence type="predicted"/>
<feature type="domain" description="Helicase ATP-binding" evidence="1">
    <location>
        <begin position="9"/>
        <end position="344"/>
    </location>
</feature>
<gene>
    <name evidence="2" type="ORF">WDU99_12065</name>
</gene>
<dbReference type="InterPro" id="IPR001650">
    <property type="entry name" value="Helicase_C-like"/>
</dbReference>
<keyword evidence="2" id="KW-0067">ATP-binding</keyword>
<accession>A0ABU8LCL0</accession>
<dbReference type="GO" id="GO:0004386">
    <property type="term" value="F:helicase activity"/>
    <property type="evidence" value="ECO:0007669"/>
    <property type="project" value="UniProtKB-KW"/>
</dbReference>
<keyword evidence="2" id="KW-0547">Nucleotide-binding</keyword>
<dbReference type="Proteomes" id="UP001371224">
    <property type="component" value="Unassembled WGS sequence"/>
</dbReference>
<keyword evidence="2" id="KW-0378">Hydrolase</keyword>
<dbReference type="SMART" id="SM00487">
    <property type="entry name" value="DEXDc"/>
    <property type="match status" value="1"/>
</dbReference>
<evidence type="ECO:0000313" key="3">
    <source>
        <dbReference type="Proteomes" id="UP001371224"/>
    </source>
</evidence>
<protein>
    <submittedName>
        <fullName evidence="2">Helicase-related protein</fullName>
    </submittedName>
</protein>
<sequence length="1031" mass="113501">MTTFDADAVMQGLKGFQRDAVEHVIDRFYRDADGSGRFLIADETGLGKSVIARGVIARTIEQLQTDSSVKRIDVVYICSNADLANQNVQRLNVTGDKHIAMSTRLTLLARESRKLAHSSDAGKKVNLVSFTPGTSFKDGGWRTGNADERALLCVLLEDHLAPDFSSLRAGRRLFQGAIAKAKTFDDRIRGMREQLGPGGADVRIKDAFLRSIEEGGTLQWFVHVREKVQTMGRRKRSAGLRHEIAQLIAELRRQLAKAGVDALEPDLIILDEFQRFRDLLDPSNGSPAAELADSLFTYGNAKVLLLSATPYKPYTTASDADDDHQRDFIETISFLADRDDSRVSTVTDALEAHRLSLTTGGDAGATAVDVRAALLPYMSRSERPPLARNRDMVIDRPLHGGVPTASEVADWAALHRLDQHLGARIDIEQWKSIPYFATFMDTYKSGSRVRELLDEDGGQSVAPLLSAARGVVGDDIRALHKVDLGNGLLRGLAADTIDRGWWKLLWMPPSMPYLRPGQVYSSIDGDVTKHVVFSAWNGVPTAVSALLSHEASRRARAGSDRALESTSRRLAWATNEDGRPTQLSTLALFWPHPELALAADPLAAARDAEDLVDAESVGSHLDAGDGDQTSAFFTYPGLTPVGIRTDDVAALLDDDDRTTRGEDEATDRFAVYLDEVTRIVAGPRTTDAALSRLAAHAPGSIAYRALRTVASDAATERGIWRAAWKLSLALRAMFARPDSYLLLDTLYGTRDHYWTTVLTYCADGNLQAVLDEYLYQLRSERGHLLDDDDLLTAARQTASAMSLRTATLRGHETTAERQQIGFPTRFAARYGGAGTDADAKVAARQSDVRAAFNSPFAPFVLASTSVGQEGIDFHWWSHAVVHWNLPSNPVDFEQREGRVHRYMGHAVRKNVAAAHWADVLHSAGPAWEAAFAAAARSEETQRLGEFAPWWVYGEGEDAARIHRRIAAFTLSRDHDKYERLLDALTLYRLTLGQPRQEDMVRLMRQNGVERDVAEGAIDLRPPSAGRGGRDV</sequence>
<name>A0ABU8LCL0_9MICO</name>
<evidence type="ECO:0000259" key="1">
    <source>
        <dbReference type="SMART" id="SM00487"/>
    </source>
</evidence>
<dbReference type="RefSeq" id="WP_337332710.1">
    <property type="nucleotide sequence ID" value="NZ_JBBDGM010000010.1"/>
</dbReference>